<evidence type="ECO:0000256" key="5">
    <source>
        <dbReference type="ARBA" id="ARBA00023014"/>
    </source>
</evidence>
<dbReference type="Pfam" id="PF12831">
    <property type="entry name" value="FAD_oxidored"/>
    <property type="match status" value="1"/>
</dbReference>
<keyword evidence="1" id="KW-0004">4Fe-4S</keyword>
<dbReference type="PANTHER" id="PTHR43498">
    <property type="entry name" value="FERREDOXIN:COB-COM HETERODISULFIDE REDUCTASE SUBUNIT A"/>
    <property type="match status" value="1"/>
</dbReference>
<dbReference type="SUPFAM" id="SSF51905">
    <property type="entry name" value="FAD/NAD(P)-binding domain"/>
    <property type="match status" value="1"/>
</dbReference>
<dbReference type="Gene3D" id="3.50.50.60">
    <property type="entry name" value="FAD/NAD(P)-binding domain"/>
    <property type="match status" value="1"/>
</dbReference>
<dbReference type="EMBL" id="BAABGA010000008">
    <property type="protein sequence ID" value="GAA4445789.1"/>
    <property type="molecule type" value="Genomic_DNA"/>
</dbReference>
<evidence type="ECO:0000313" key="8">
    <source>
        <dbReference type="Proteomes" id="UP001500840"/>
    </source>
</evidence>
<evidence type="ECO:0000313" key="7">
    <source>
        <dbReference type="EMBL" id="GAA4445789.1"/>
    </source>
</evidence>
<comment type="caution">
    <text evidence="7">The sequence shown here is derived from an EMBL/GenBank/DDBJ whole genome shotgun (WGS) entry which is preliminary data.</text>
</comment>
<dbReference type="InterPro" id="IPR039650">
    <property type="entry name" value="HdrA-like"/>
</dbReference>
<dbReference type="Pfam" id="PF25275">
    <property type="entry name" value="Golvesin_C"/>
    <property type="match status" value="1"/>
</dbReference>
<feature type="domain" description="Golvesin/Xly CBD-like" evidence="6">
    <location>
        <begin position="607"/>
        <end position="717"/>
    </location>
</feature>
<keyword evidence="4" id="KW-0408">Iron</keyword>
<dbReference type="Proteomes" id="UP001500840">
    <property type="component" value="Unassembled WGS sequence"/>
</dbReference>
<gene>
    <name evidence="7" type="ORF">GCM10023156_05850</name>
</gene>
<dbReference type="PANTHER" id="PTHR43498:SF1">
    <property type="entry name" value="COB--COM HETERODISULFIDE REDUCTASE IRON-SULFUR SUBUNIT A"/>
    <property type="match status" value="1"/>
</dbReference>
<dbReference type="InterPro" id="IPR036188">
    <property type="entry name" value="FAD/NAD-bd_sf"/>
</dbReference>
<evidence type="ECO:0000256" key="1">
    <source>
        <dbReference type="ARBA" id="ARBA00022485"/>
    </source>
</evidence>
<evidence type="ECO:0000259" key="6">
    <source>
        <dbReference type="Pfam" id="PF25275"/>
    </source>
</evidence>
<keyword evidence="2" id="KW-0479">Metal-binding</keyword>
<protein>
    <submittedName>
        <fullName evidence="7">FAD-dependent oxidoreductase</fullName>
    </submittedName>
</protein>
<evidence type="ECO:0000256" key="3">
    <source>
        <dbReference type="ARBA" id="ARBA00023002"/>
    </source>
</evidence>
<dbReference type="Gene3D" id="2.60.120.260">
    <property type="entry name" value="Galactose-binding domain-like"/>
    <property type="match status" value="1"/>
</dbReference>
<sequence length="721" mass="79368">MSLIFNPNRTLPTRSVLANWLVLVMAAVTLSSSVVRANESRSDAKVYDVVIYGGTAAGIVAAVQVERLGGSAIVIEPSSRIGGLTTGGLGQTDIGNKAAIGGISREFYQRISQYYQKPENWKWQTADQYKSGGQSRTAEGESTMWTFEPSAALAVLQSFVDEHDVKVVYNERLDRTGSRKSGQVGAGVEIADGKIESIRSVSGNVYRGRMFIDATYEGDLFATAGVSYTVGREANATYGETLSGVQTANARHHQLMPGVDPYVRKGDPASGLLPGIDPTGPGEEGSADHRVQAYCFRVCLTDHPENRIPFFKPSDYDASLYELMLRNFEAGQSGFPVINSGMPNRKTDTNNRTGFSTDFIGQNYDYPEATDAERQQIIERHRSYQQGLFWTMANHPRVPEATRKIVSRWGTCKDEFEREDGWQQQLYIREARRLVGDAVMTQHHCQGRTVAEDPVGMAAYTMDSHNVQRYVDANGHARNEGDVQVGGFPPYPISYRSLLPKANECTNLIVPVSLSASHMAFGSIRMEPVFMVLGQSSATAAIQAIRDKQTLHEIDYAKLREQLTTDKQVLDWKPVLREGFSIDPKKLSGVVFDDVSAKRTGFNGAGHTVPKFVGHNYRHDGDFDKGKQQATYSLPVAKRGHYAVRMSYTANPNRASNVPVTITRGDQTQTVRVNQQKSPGKDGFVTLLEDEFGSGNITVTISNEGTNGYVVVDAVHLMPIK</sequence>
<keyword evidence="5" id="KW-0411">Iron-sulfur</keyword>
<dbReference type="InterPro" id="IPR033803">
    <property type="entry name" value="CBD-like_Golvesin-Xly"/>
</dbReference>
<evidence type="ECO:0000256" key="2">
    <source>
        <dbReference type="ARBA" id="ARBA00022723"/>
    </source>
</evidence>
<dbReference type="RefSeq" id="WP_345319235.1">
    <property type="nucleotide sequence ID" value="NZ_BAABGA010000008.1"/>
</dbReference>
<name>A0ABP8M868_9BACT</name>
<proteinExistence type="predicted"/>
<keyword evidence="8" id="KW-1185">Reference proteome</keyword>
<reference evidence="8" key="1">
    <citation type="journal article" date="2019" name="Int. J. Syst. Evol. Microbiol.">
        <title>The Global Catalogue of Microorganisms (GCM) 10K type strain sequencing project: providing services to taxonomists for standard genome sequencing and annotation.</title>
        <authorList>
            <consortium name="The Broad Institute Genomics Platform"/>
            <consortium name="The Broad Institute Genome Sequencing Center for Infectious Disease"/>
            <person name="Wu L."/>
            <person name="Ma J."/>
        </authorList>
    </citation>
    <scope>NUCLEOTIDE SEQUENCE [LARGE SCALE GENOMIC DNA]</scope>
    <source>
        <strain evidence="8">JCM 17759</strain>
    </source>
</reference>
<evidence type="ECO:0000256" key="4">
    <source>
        <dbReference type="ARBA" id="ARBA00023004"/>
    </source>
</evidence>
<keyword evidence="3" id="KW-0560">Oxidoreductase</keyword>
<organism evidence="7 8">
    <name type="scientific">Novipirellula rosea</name>
    <dbReference type="NCBI Taxonomy" id="1031540"/>
    <lineage>
        <taxon>Bacteria</taxon>
        <taxon>Pseudomonadati</taxon>
        <taxon>Planctomycetota</taxon>
        <taxon>Planctomycetia</taxon>
        <taxon>Pirellulales</taxon>
        <taxon>Pirellulaceae</taxon>
        <taxon>Novipirellula</taxon>
    </lineage>
</organism>
<accession>A0ABP8M868</accession>